<dbReference type="EMBL" id="LXLT01000027">
    <property type="protein sequence ID" value="OFD79459.1"/>
    <property type="molecule type" value="Genomic_DNA"/>
</dbReference>
<evidence type="ECO:0000313" key="1">
    <source>
        <dbReference type="EMBL" id="OFD79459.1"/>
    </source>
</evidence>
<dbReference type="Proteomes" id="UP000175706">
    <property type="component" value="Unassembled WGS sequence"/>
</dbReference>
<reference evidence="1 2" key="1">
    <citation type="submission" date="2016-05" db="EMBL/GenBank/DDBJ databases">
        <title>Bacillus thuringiensis and Bacillus weihenstephanensis as novel biocontrol agents of wilt causing Verticillium species.</title>
        <authorList>
            <person name="Hollensteiner J."/>
            <person name="Wemheuer F."/>
            <person name="Harting R."/>
            <person name="Kolarzyk A."/>
            <person name="Diaz-Valerio S."/>
            <person name="Poehlein A."/>
            <person name="Brzuszkiewicz E."/>
            <person name="Nesemann K."/>
            <person name="Braus-Stromeyer S."/>
            <person name="Braus G."/>
            <person name="Daniel R."/>
            <person name="Liesegang H."/>
        </authorList>
    </citation>
    <scope>NUCLEOTIDE SEQUENCE [LARGE SCALE GENOMIC DNA]</scope>
    <source>
        <strain evidence="1 2">GOE8</strain>
    </source>
</reference>
<evidence type="ECO:0000313" key="2">
    <source>
        <dbReference type="Proteomes" id="UP000175706"/>
    </source>
</evidence>
<organism evidence="1 2">
    <name type="scientific">Bacillus mycoides</name>
    <dbReference type="NCBI Taxonomy" id="1405"/>
    <lineage>
        <taxon>Bacteria</taxon>
        <taxon>Bacillati</taxon>
        <taxon>Bacillota</taxon>
        <taxon>Bacilli</taxon>
        <taxon>Bacillales</taxon>
        <taxon>Bacillaceae</taxon>
        <taxon>Bacillus</taxon>
        <taxon>Bacillus cereus group</taxon>
    </lineage>
</organism>
<gene>
    <name evidence="1" type="ORF">BWGOE8_25000</name>
</gene>
<dbReference type="PATRIC" id="fig|86662.25.peg.2529"/>
<dbReference type="AlphaFoldDB" id="A0A1E8B7X9"/>
<sequence length="63" mass="6806">MQQDNNSLDMLRKVFAGQLSESEIAAIPHLPTGDVILSIGAVKNIHFHVEVTDEELMLFGGGA</sequence>
<protein>
    <submittedName>
        <fullName evidence="1">Uncharacterized protein</fullName>
    </submittedName>
</protein>
<accession>A0A1E8B7X9</accession>
<proteinExistence type="predicted"/>
<comment type="caution">
    <text evidence="1">The sequence shown here is derived from an EMBL/GenBank/DDBJ whole genome shotgun (WGS) entry which is preliminary data.</text>
</comment>
<dbReference type="InterPro" id="IPR027417">
    <property type="entry name" value="P-loop_NTPase"/>
</dbReference>
<dbReference type="Gene3D" id="3.40.50.300">
    <property type="entry name" value="P-loop containing nucleotide triphosphate hydrolases"/>
    <property type="match status" value="1"/>
</dbReference>
<name>A0A1E8B7X9_BACMY</name>